<dbReference type="PANTHER" id="PTHR47585:SF2">
    <property type="entry name" value="DUF1446 DOMAIN PROTEIN (AFU_ORTHOLOGUE AFUA_6G11420)"/>
    <property type="match status" value="1"/>
</dbReference>
<dbReference type="AlphaFoldDB" id="A0A2V1DDF6"/>
<proteinExistence type="predicted"/>
<protein>
    <submittedName>
        <fullName evidence="4">DUF1446-domain-containing protein</fullName>
    </submittedName>
</protein>
<keyword evidence="5" id="KW-1185">Reference proteome</keyword>
<evidence type="ECO:0000313" key="5">
    <source>
        <dbReference type="Proteomes" id="UP000244855"/>
    </source>
</evidence>
<dbReference type="Pfam" id="PF23544">
    <property type="entry name" value="AtuA_ferredoxin"/>
    <property type="match status" value="1"/>
</dbReference>
<dbReference type="OrthoDB" id="10265871at2759"/>
<evidence type="ECO:0000313" key="4">
    <source>
        <dbReference type="EMBL" id="PVH96035.1"/>
    </source>
</evidence>
<evidence type="ECO:0000259" key="2">
    <source>
        <dbReference type="Pfam" id="PF07287"/>
    </source>
</evidence>
<dbReference type="InterPro" id="IPR010839">
    <property type="entry name" value="AtuA_N"/>
</dbReference>
<name>A0A2V1DDF6_9PLEO</name>
<dbReference type="Proteomes" id="UP000244855">
    <property type="component" value="Unassembled WGS sequence"/>
</dbReference>
<sequence>MNISGSPVDRREALSVAAASNEEIDVFVGDWMSELNMPAKAYAISTDPSAIGYEISFLEALEPALVNLAKKKQKLVANAGTVATKQLFDRVVEMVKSKNIGLTVAWVEGDIVTDQLKASMDAGDDLKHICTGMPLKEWDYEPLFAQCYLGSSGIVAALDAGADIVLCGRVADASPIVGAAAWWHHWGQEDYDKLAQSLIAGHLIECSTYVTGGNYTLFKSLDFDHITELGYPIAEIGAEGDVIITKAAGTDGIVTPETCKEQLLYEIQGQYYLNSNVTAVIDQASLVQVGKDRVQLSGITGLPPPRTTKVGVTAFGGYTAELHWALIGLDIAEKVKMAEIQMKHRYGKERFSKFSEWTLTSYGSVPVNPRNYNAATIDMRLVAQAKNKEDLSWENFARPALDIVMQSWPAATTTPDKRQAVPQLFQEYFPTLIAQPTQVVHFSTPEKQSITVPPPSKALEHPHQQPSYPPTSPVSLASFGPTTQAPLGSIVLGRAGDKGSNCNAGFFVRNEDEWDWLRTLLSTETFIELMADEYRGQKIDRMEFPNIWAVHFLVHDHLDRGVTANATYDVLGKFLSEFVRARLVDIPDKFLKKGSI</sequence>
<feature type="region of interest" description="Disordered" evidence="1">
    <location>
        <begin position="445"/>
        <end position="479"/>
    </location>
</feature>
<dbReference type="EMBL" id="KZ805476">
    <property type="protein sequence ID" value="PVH96035.1"/>
    <property type="molecule type" value="Genomic_DNA"/>
</dbReference>
<dbReference type="InterPro" id="IPR056362">
    <property type="entry name" value="AtuA-like_ferredoxin_dom"/>
</dbReference>
<feature type="domain" description="AtuA-like ferredoxin-fold" evidence="3">
    <location>
        <begin position="486"/>
        <end position="580"/>
    </location>
</feature>
<dbReference type="Pfam" id="PF07287">
    <property type="entry name" value="AtuA"/>
    <property type="match status" value="1"/>
</dbReference>
<gene>
    <name evidence="4" type="ORF">DM02DRAFT_644991</name>
</gene>
<dbReference type="PANTHER" id="PTHR47585">
    <property type="match status" value="1"/>
</dbReference>
<feature type="domain" description="Acyclic terpene utilisation N-terminal" evidence="2">
    <location>
        <begin position="2"/>
        <end position="436"/>
    </location>
</feature>
<accession>A0A2V1DDF6</accession>
<evidence type="ECO:0000256" key="1">
    <source>
        <dbReference type="SAM" id="MobiDB-lite"/>
    </source>
</evidence>
<reference evidence="4 5" key="1">
    <citation type="journal article" date="2018" name="Sci. Rep.">
        <title>Comparative genomics provides insights into the lifestyle and reveals functional heterogeneity of dark septate endophytic fungi.</title>
        <authorList>
            <person name="Knapp D.G."/>
            <person name="Nemeth J.B."/>
            <person name="Barry K."/>
            <person name="Hainaut M."/>
            <person name="Henrissat B."/>
            <person name="Johnson J."/>
            <person name="Kuo A."/>
            <person name="Lim J.H.P."/>
            <person name="Lipzen A."/>
            <person name="Nolan M."/>
            <person name="Ohm R.A."/>
            <person name="Tamas L."/>
            <person name="Grigoriev I.V."/>
            <person name="Spatafora J.W."/>
            <person name="Nagy L.G."/>
            <person name="Kovacs G.M."/>
        </authorList>
    </citation>
    <scope>NUCLEOTIDE SEQUENCE [LARGE SCALE GENOMIC DNA]</scope>
    <source>
        <strain evidence="4 5">DSE2036</strain>
    </source>
</reference>
<organism evidence="4 5">
    <name type="scientific">Periconia macrospinosa</name>
    <dbReference type="NCBI Taxonomy" id="97972"/>
    <lineage>
        <taxon>Eukaryota</taxon>
        <taxon>Fungi</taxon>
        <taxon>Dikarya</taxon>
        <taxon>Ascomycota</taxon>
        <taxon>Pezizomycotina</taxon>
        <taxon>Dothideomycetes</taxon>
        <taxon>Pleosporomycetidae</taxon>
        <taxon>Pleosporales</taxon>
        <taxon>Massarineae</taxon>
        <taxon>Periconiaceae</taxon>
        <taxon>Periconia</taxon>
    </lineage>
</organism>
<evidence type="ECO:0000259" key="3">
    <source>
        <dbReference type="Pfam" id="PF23544"/>
    </source>
</evidence>